<dbReference type="InterPro" id="IPR037278">
    <property type="entry name" value="ARFGAP/RecO"/>
</dbReference>
<feature type="domain" description="Arf-GAP" evidence="20">
    <location>
        <begin position="7"/>
        <end position="124"/>
    </location>
</feature>
<feature type="compositionally biased region" description="Polar residues" evidence="19">
    <location>
        <begin position="333"/>
        <end position="344"/>
    </location>
</feature>
<evidence type="ECO:0000256" key="4">
    <source>
        <dbReference type="ARBA" id="ARBA00022468"/>
    </source>
</evidence>
<evidence type="ECO:0000256" key="1">
    <source>
        <dbReference type="ARBA" id="ARBA00004496"/>
    </source>
</evidence>
<evidence type="ECO:0000256" key="15">
    <source>
        <dbReference type="ARBA" id="ARBA00071258"/>
    </source>
</evidence>
<keyword evidence="8 18" id="KW-0863">Zinc-finger</keyword>
<dbReference type="FunFam" id="1.10.220.150:FF:000008">
    <property type="entry name" value="ADP-ribosylation factor GTPase activating protein 1"/>
    <property type="match status" value="1"/>
</dbReference>
<feature type="compositionally biased region" description="Polar residues" evidence="19">
    <location>
        <begin position="139"/>
        <end position="156"/>
    </location>
</feature>
<evidence type="ECO:0000256" key="7">
    <source>
        <dbReference type="ARBA" id="ARBA00022723"/>
    </source>
</evidence>
<dbReference type="GO" id="GO:0032012">
    <property type="term" value="P:regulation of ARF protein signal transduction"/>
    <property type="evidence" value="ECO:0007669"/>
    <property type="project" value="TreeGrafter"/>
</dbReference>
<evidence type="ECO:0000256" key="9">
    <source>
        <dbReference type="ARBA" id="ARBA00022833"/>
    </source>
</evidence>
<feature type="region of interest" description="Disordered" evidence="19">
    <location>
        <begin position="197"/>
        <end position="225"/>
    </location>
</feature>
<dbReference type="SUPFAM" id="SSF57863">
    <property type="entry name" value="ArfGap/RecO-like zinc finger"/>
    <property type="match status" value="1"/>
</dbReference>
<accession>A0A1E1XR95</accession>
<sequence length="464" mass="50147">MASPRTRRVLQDLKPRDSNNKCFECGAHNPQWVSVTYGIWICLECSGKHRGLGVHLSFVRSITMDKWKDLELEKMRIGGNDKARRFLEAQPDWDPCAPLAQRYDSKAAALYRDKIATEAQGKTWSAETSSGRHHVTRTFPKSSSGPDLKQQQSYATSRFDDSGSRPEDWSGGYQSYNFSSEQVASHRDDFFSRVQAQNAMRPDDVPPSQGGRYSGFGNTVSGPPRSQSQEFFDGAWSSFSSGFATFAAGATKVASKASENAVKIGSIAAQKAAEISGAVSEKVVDVSRRGVQDLSTLFAQKATTLETAEGAPNEKSSLLFATSSPSSRDSSPAKPTSQENNDNWNEWEAGDAWESVTSSPPQKSSKAKASASKSSSSTKQGSSKSSSAKSPPAKLSPTKSLSSKKKAGDEKLLIDFGEESSGKGGSSSHNDWESGWDDDNGWEPLESSSSSGSRGYQRISTKAD</sequence>
<evidence type="ECO:0000256" key="2">
    <source>
        <dbReference type="ARBA" id="ARBA00004555"/>
    </source>
</evidence>
<name>A0A1E1XR95_AMBSC</name>
<dbReference type="PROSITE" id="PS50115">
    <property type="entry name" value="ARFGAP"/>
    <property type="match status" value="1"/>
</dbReference>
<evidence type="ECO:0000313" key="21">
    <source>
        <dbReference type="EMBL" id="JAU01838.1"/>
    </source>
</evidence>
<feature type="compositionally biased region" description="Low complexity" evidence="19">
    <location>
        <begin position="358"/>
        <end position="401"/>
    </location>
</feature>
<evidence type="ECO:0000256" key="10">
    <source>
        <dbReference type="ARBA" id="ARBA00022892"/>
    </source>
</evidence>
<reference evidence="21" key="2">
    <citation type="journal article" date="2017" name="Front. Cell. Infect. Microbiol.">
        <title>Analysis of the Salivary Gland Transcriptome of Unfed and Partially Fed Amblyomma sculptum Ticks and Descriptive Proteome of the Saliva.</title>
        <authorList>
            <person name="Esteves E."/>
            <person name="Maruyama S.R."/>
            <person name="Kawahara R."/>
            <person name="Fujita A."/>
            <person name="Martins L.A."/>
            <person name="Righi A.A."/>
            <person name="Costa F.B."/>
            <person name="Palmisano G."/>
            <person name="Labruna M.B."/>
            <person name="Sa-Nunes A."/>
            <person name="Ribeiro J.M.C."/>
            <person name="Fogaca A.C."/>
        </authorList>
    </citation>
    <scope>NUCLEOTIDE SEQUENCE</scope>
</reference>
<evidence type="ECO:0000256" key="6">
    <source>
        <dbReference type="ARBA" id="ARBA00022553"/>
    </source>
</evidence>
<dbReference type="InterPro" id="IPR038508">
    <property type="entry name" value="ArfGAP_dom_sf"/>
</dbReference>
<evidence type="ECO:0000256" key="14">
    <source>
        <dbReference type="ARBA" id="ARBA00058112"/>
    </source>
</evidence>
<dbReference type="CDD" id="cd08830">
    <property type="entry name" value="ArfGap_ArfGap1"/>
    <property type="match status" value="1"/>
</dbReference>
<dbReference type="PRINTS" id="PR00405">
    <property type="entry name" value="REVINTRACTNG"/>
</dbReference>
<evidence type="ECO:0000256" key="3">
    <source>
        <dbReference type="ARBA" id="ARBA00022448"/>
    </source>
</evidence>
<keyword evidence="12" id="KW-0007">Acetylation</keyword>
<feature type="region of interest" description="Disordered" evidence="19">
    <location>
        <begin position="308"/>
        <end position="464"/>
    </location>
</feature>
<keyword evidence="3" id="KW-0813">Transport</keyword>
<comment type="function">
    <text evidence="14">GTPase-activating protein (GAP) for the ADP ribosylation factor 1 (ARF1). Involved in membrane trafficking and /or vesicle transport. Promotes hydrolysis of the ARF1-bound GTP and thus, is required for the dissociation of coat proteins from Golgi-derived membranes and vesicles, a prerequisite for vesicle's fusion with target compartment. Probably regulates ARF1-mediated transport via its interaction with the KDELR proteins and TMED2. Overexpression induces the redistribution of the entire Golgi complex to the endoplasmic reticulum, as when ARF1 is deactivated. Its activity is stimulated by phosphoinosides and inhibited by phosphatidylcholine.</text>
</comment>
<dbReference type="GO" id="GO:0015031">
    <property type="term" value="P:protein transport"/>
    <property type="evidence" value="ECO:0007669"/>
    <property type="project" value="UniProtKB-KW"/>
</dbReference>
<dbReference type="GO" id="GO:0016192">
    <property type="term" value="P:vesicle-mediated transport"/>
    <property type="evidence" value="ECO:0007669"/>
    <property type="project" value="UniProtKB-KW"/>
</dbReference>
<evidence type="ECO:0000259" key="20">
    <source>
        <dbReference type="PROSITE" id="PS50115"/>
    </source>
</evidence>
<keyword evidence="9" id="KW-0862">Zinc</keyword>
<evidence type="ECO:0000256" key="8">
    <source>
        <dbReference type="ARBA" id="ARBA00022771"/>
    </source>
</evidence>
<dbReference type="InterPro" id="IPR001164">
    <property type="entry name" value="ArfGAP_dom"/>
</dbReference>
<keyword evidence="11" id="KW-0653">Protein transport</keyword>
<evidence type="ECO:0000256" key="5">
    <source>
        <dbReference type="ARBA" id="ARBA00022490"/>
    </source>
</evidence>
<feature type="compositionally biased region" description="Low complexity" evidence="19">
    <location>
        <begin position="316"/>
        <end position="332"/>
    </location>
</feature>
<dbReference type="GO" id="GO:0000139">
    <property type="term" value="C:Golgi membrane"/>
    <property type="evidence" value="ECO:0007669"/>
    <property type="project" value="TreeGrafter"/>
</dbReference>
<dbReference type="GO" id="GO:0005096">
    <property type="term" value="F:GTPase activator activity"/>
    <property type="evidence" value="ECO:0007669"/>
    <property type="project" value="UniProtKB-KW"/>
</dbReference>
<keyword evidence="4" id="KW-0343">GTPase activation</keyword>
<evidence type="ECO:0000256" key="13">
    <source>
        <dbReference type="ARBA" id="ARBA00023034"/>
    </source>
</evidence>
<dbReference type="GO" id="GO:0030100">
    <property type="term" value="P:regulation of endocytosis"/>
    <property type="evidence" value="ECO:0007669"/>
    <property type="project" value="TreeGrafter"/>
</dbReference>
<feature type="region of interest" description="Disordered" evidence="19">
    <location>
        <begin position="121"/>
        <end position="173"/>
    </location>
</feature>
<dbReference type="PANTHER" id="PTHR46395">
    <property type="entry name" value="ADP-RIBOSYLATION FACTOR GTPASE-ACTIVATING PROTEIN 1"/>
    <property type="match status" value="1"/>
</dbReference>
<evidence type="ECO:0000256" key="18">
    <source>
        <dbReference type="PROSITE-ProRule" id="PRU00288"/>
    </source>
</evidence>
<keyword evidence="13" id="KW-0333">Golgi apparatus</keyword>
<evidence type="ECO:0000256" key="16">
    <source>
        <dbReference type="ARBA" id="ARBA00077418"/>
    </source>
</evidence>
<dbReference type="EMBL" id="GFAA01001597">
    <property type="protein sequence ID" value="JAU01838.1"/>
    <property type="molecule type" value="mRNA"/>
</dbReference>
<dbReference type="AlphaFoldDB" id="A0A1E1XR95"/>
<proteinExistence type="evidence at transcript level"/>
<feature type="compositionally biased region" description="Polar residues" evidence="19">
    <location>
        <begin position="216"/>
        <end position="225"/>
    </location>
</feature>
<evidence type="ECO:0000256" key="12">
    <source>
        <dbReference type="ARBA" id="ARBA00022990"/>
    </source>
</evidence>
<organism evidence="21">
    <name type="scientific">Amblyomma sculptum</name>
    <name type="common">Tick</name>
    <dbReference type="NCBI Taxonomy" id="1581419"/>
    <lineage>
        <taxon>Eukaryota</taxon>
        <taxon>Metazoa</taxon>
        <taxon>Ecdysozoa</taxon>
        <taxon>Arthropoda</taxon>
        <taxon>Chelicerata</taxon>
        <taxon>Arachnida</taxon>
        <taxon>Acari</taxon>
        <taxon>Parasitiformes</taxon>
        <taxon>Ixodida</taxon>
        <taxon>Ixodoidea</taxon>
        <taxon>Ixodidae</taxon>
        <taxon>Amblyomminae</taxon>
        <taxon>Amblyomma</taxon>
    </lineage>
</organism>
<evidence type="ECO:0000256" key="17">
    <source>
        <dbReference type="ARBA" id="ARBA00081514"/>
    </source>
</evidence>
<evidence type="ECO:0000256" key="19">
    <source>
        <dbReference type="SAM" id="MobiDB-lite"/>
    </source>
</evidence>
<comment type="subcellular location">
    <subcellularLocation>
        <location evidence="1">Cytoplasm</location>
    </subcellularLocation>
    <subcellularLocation>
        <location evidence="2">Golgi apparatus</location>
    </subcellularLocation>
</comment>
<feature type="compositionally biased region" description="Basic and acidic residues" evidence="19">
    <location>
        <begin position="158"/>
        <end position="168"/>
    </location>
</feature>
<dbReference type="Gene3D" id="1.10.220.150">
    <property type="entry name" value="Arf GTPase activating protein"/>
    <property type="match status" value="1"/>
</dbReference>
<keyword evidence="6" id="KW-0597">Phosphoprotein</keyword>
<reference evidence="21" key="1">
    <citation type="submission" date="2016-09" db="EMBL/GenBank/DDBJ databases">
        <authorList>
            <person name="Capua I."/>
            <person name="De Benedictis P."/>
            <person name="Joannis T."/>
            <person name="Lombin L.H."/>
            <person name="Cattoli G."/>
        </authorList>
    </citation>
    <scope>NUCLEOTIDE SEQUENCE</scope>
</reference>
<dbReference type="Pfam" id="PF01412">
    <property type="entry name" value="ArfGap"/>
    <property type="match status" value="1"/>
</dbReference>
<dbReference type="SMART" id="SM00105">
    <property type="entry name" value="ArfGap"/>
    <property type="match status" value="1"/>
</dbReference>
<keyword evidence="10" id="KW-0931">ER-Golgi transport</keyword>
<dbReference type="GO" id="GO:0008270">
    <property type="term" value="F:zinc ion binding"/>
    <property type="evidence" value="ECO:0007669"/>
    <property type="project" value="UniProtKB-KW"/>
</dbReference>
<protein>
    <recommendedName>
        <fullName evidence="15">ADP-ribosylation factor GTPase-activating protein 1</fullName>
    </recommendedName>
    <alternativeName>
        <fullName evidence="17">ADP-ribosylation factor 1 GTPase-activating protein</fullName>
    </alternativeName>
    <alternativeName>
        <fullName evidence="16">ARF1-directed GTPase-activating protein</fullName>
    </alternativeName>
</protein>
<keyword evidence="5" id="KW-0963">Cytoplasm</keyword>
<keyword evidence="7" id="KW-0479">Metal-binding</keyword>
<evidence type="ECO:0000256" key="11">
    <source>
        <dbReference type="ARBA" id="ARBA00022927"/>
    </source>
</evidence>
<dbReference type="PANTHER" id="PTHR46395:SF1">
    <property type="entry name" value="ADP-RIBOSYLATION FACTOR GTPASE-ACTIVATING PROTEIN 1"/>
    <property type="match status" value="1"/>
</dbReference>